<keyword evidence="2" id="KW-0472">Membrane</keyword>
<keyword evidence="2" id="KW-1133">Transmembrane helix</keyword>
<organism evidence="3 4">
    <name type="scientific">Lasiosphaeria ovina</name>
    <dbReference type="NCBI Taxonomy" id="92902"/>
    <lineage>
        <taxon>Eukaryota</taxon>
        <taxon>Fungi</taxon>
        <taxon>Dikarya</taxon>
        <taxon>Ascomycota</taxon>
        <taxon>Pezizomycotina</taxon>
        <taxon>Sordariomycetes</taxon>
        <taxon>Sordariomycetidae</taxon>
        <taxon>Sordariales</taxon>
        <taxon>Lasiosphaeriaceae</taxon>
        <taxon>Lasiosphaeria</taxon>
    </lineage>
</organism>
<sequence length="319" mass="33403">MASNFFPAVTEAPAPSPALGGSADTTATPTKPPALCGFIDHTSSYTCKTGTCKFNTDYYAVVAAMADYMLRLPTKYFIIRDMARDTWTSTCGGTRPGKLVGTCSDPTAPFCGTARFENGYLRYFCTGQIEQTLTGFFTSAGDSNASITPLLTGRNGPANSTAQPTTTPTQPQTTTTETCSSAGSSASAGAIAGSVVGGAAFGAIATLLTLLLIWCVRRKKERAAAADAREKEAAAAAAAQQQQHPHYSVAPPTTGSFQSPISHSQSLSTPSLNQSSYASPQTPSYKNQNHSQGYFPPEVEAREVDLNPRSELPSVTHAA</sequence>
<feature type="transmembrane region" description="Helical" evidence="2">
    <location>
        <begin position="188"/>
        <end position="214"/>
    </location>
</feature>
<feature type="region of interest" description="Disordered" evidence="1">
    <location>
        <begin position="1"/>
        <end position="25"/>
    </location>
</feature>
<feature type="region of interest" description="Disordered" evidence="1">
    <location>
        <begin position="148"/>
        <end position="182"/>
    </location>
</feature>
<feature type="compositionally biased region" description="Polar residues" evidence="1">
    <location>
        <begin position="251"/>
        <end position="292"/>
    </location>
</feature>
<dbReference type="Proteomes" id="UP001287356">
    <property type="component" value="Unassembled WGS sequence"/>
</dbReference>
<comment type="caution">
    <text evidence="3">The sequence shown here is derived from an EMBL/GenBank/DDBJ whole genome shotgun (WGS) entry which is preliminary data.</text>
</comment>
<gene>
    <name evidence="3" type="ORF">B0T24DRAFT_681938</name>
</gene>
<keyword evidence="2" id="KW-0812">Transmembrane</keyword>
<proteinExistence type="predicted"/>
<protein>
    <submittedName>
        <fullName evidence="3">Uncharacterized protein</fullName>
    </submittedName>
</protein>
<dbReference type="EMBL" id="JAULSN010000007">
    <property type="protein sequence ID" value="KAK3366750.1"/>
    <property type="molecule type" value="Genomic_DNA"/>
</dbReference>
<feature type="region of interest" description="Disordered" evidence="1">
    <location>
        <begin position="234"/>
        <end position="319"/>
    </location>
</feature>
<evidence type="ECO:0000313" key="3">
    <source>
        <dbReference type="EMBL" id="KAK3366750.1"/>
    </source>
</evidence>
<reference evidence="3" key="2">
    <citation type="submission" date="2023-06" db="EMBL/GenBank/DDBJ databases">
        <authorList>
            <consortium name="Lawrence Berkeley National Laboratory"/>
            <person name="Haridas S."/>
            <person name="Hensen N."/>
            <person name="Bonometti L."/>
            <person name="Westerberg I."/>
            <person name="Brannstrom I.O."/>
            <person name="Guillou S."/>
            <person name="Cros-Aarteil S."/>
            <person name="Calhoun S."/>
            <person name="Kuo A."/>
            <person name="Mondo S."/>
            <person name="Pangilinan J."/>
            <person name="Riley R."/>
            <person name="Labutti K."/>
            <person name="Andreopoulos B."/>
            <person name="Lipzen A."/>
            <person name="Chen C."/>
            <person name="Yanf M."/>
            <person name="Daum C."/>
            <person name="Ng V."/>
            <person name="Clum A."/>
            <person name="Steindorff A."/>
            <person name="Ohm R."/>
            <person name="Martin F."/>
            <person name="Silar P."/>
            <person name="Natvig D."/>
            <person name="Lalanne C."/>
            <person name="Gautier V."/>
            <person name="Ament-Velasquez S.L."/>
            <person name="Kruys A."/>
            <person name="Hutchinson M.I."/>
            <person name="Powell A.J."/>
            <person name="Barry K."/>
            <person name="Miller A.N."/>
            <person name="Grigoriev I.V."/>
            <person name="Debuchy R."/>
            <person name="Gladieux P."/>
            <person name="Thoren M.H."/>
            <person name="Johannesson H."/>
        </authorList>
    </citation>
    <scope>NUCLEOTIDE SEQUENCE</scope>
    <source>
        <strain evidence="3">CBS 958.72</strain>
    </source>
</reference>
<accession>A0AAE0N1H4</accession>
<evidence type="ECO:0000256" key="1">
    <source>
        <dbReference type="SAM" id="MobiDB-lite"/>
    </source>
</evidence>
<keyword evidence="4" id="KW-1185">Reference proteome</keyword>
<reference evidence="3" key="1">
    <citation type="journal article" date="2023" name="Mol. Phylogenet. Evol.">
        <title>Genome-scale phylogeny and comparative genomics of the fungal order Sordariales.</title>
        <authorList>
            <person name="Hensen N."/>
            <person name="Bonometti L."/>
            <person name="Westerberg I."/>
            <person name="Brannstrom I.O."/>
            <person name="Guillou S."/>
            <person name="Cros-Aarteil S."/>
            <person name="Calhoun S."/>
            <person name="Haridas S."/>
            <person name="Kuo A."/>
            <person name="Mondo S."/>
            <person name="Pangilinan J."/>
            <person name="Riley R."/>
            <person name="LaButti K."/>
            <person name="Andreopoulos B."/>
            <person name="Lipzen A."/>
            <person name="Chen C."/>
            <person name="Yan M."/>
            <person name="Daum C."/>
            <person name="Ng V."/>
            <person name="Clum A."/>
            <person name="Steindorff A."/>
            <person name="Ohm R.A."/>
            <person name="Martin F."/>
            <person name="Silar P."/>
            <person name="Natvig D.O."/>
            <person name="Lalanne C."/>
            <person name="Gautier V."/>
            <person name="Ament-Velasquez S.L."/>
            <person name="Kruys A."/>
            <person name="Hutchinson M.I."/>
            <person name="Powell A.J."/>
            <person name="Barry K."/>
            <person name="Miller A.N."/>
            <person name="Grigoriev I.V."/>
            <person name="Debuchy R."/>
            <person name="Gladieux P."/>
            <person name="Hiltunen Thoren M."/>
            <person name="Johannesson H."/>
        </authorList>
    </citation>
    <scope>NUCLEOTIDE SEQUENCE</scope>
    <source>
        <strain evidence="3">CBS 958.72</strain>
    </source>
</reference>
<dbReference type="AlphaFoldDB" id="A0AAE0N1H4"/>
<evidence type="ECO:0000313" key="4">
    <source>
        <dbReference type="Proteomes" id="UP001287356"/>
    </source>
</evidence>
<evidence type="ECO:0000256" key="2">
    <source>
        <dbReference type="SAM" id="Phobius"/>
    </source>
</evidence>
<feature type="compositionally biased region" description="Low complexity" evidence="1">
    <location>
        <begin position="234"/>
        <end position="243"/>
    </location>
</feature>
<name>A0AAE0N1H4_9PEZI</name>
<feature type="compositionally biased region" description="Low complexity" evidence="1">
    <location>
        <begin position="158"/>
        <end position="182"/>
    </location>
</feature>
<feature type="compositionally biased region" description="Basic and acidic residues" evidence="1">
    <location>
        <begin position="299"/>
        <end position="308"/>
    </location>
</feature>